<keyword evidence="1" id="KW-0472">Membrane</keyword>
<comment type="caution">
    <text evidence="2">The sequence shown here is derived from an EMBL/GenBank/DDBJ whole genome shotgun (WGS) entry which is preliminary data.</text>
</comment>
<organism evidence="2 3">
    <name type="scientific">Anaerococcus cruorum</name>
    <dbReference type="NCBI Taxonomy" id="3115617"/>
    <lineage>
        <taxon>Bacteria</taxon>
        <taxon>Bacillati</taxon>
        <taxon>Bacillota</taxon>
        <taxon>Tissierellia</taxon>
        <taxon>Tissierellales</taxon>
        <taxon>Peptoniphilaceae</taxon>
        <taxon>Anaerococcus</taxon>
    </lineage>
</organism>
<keyword evidence="1" id="KW-0812">Transmembrane</keyword>
<reference evidence="2 3" key="1">
    <citation type="journal article" date="2025" name="Anaerobe">
        <title>Description of Anaerococcus kampingiae sp. nov., Anaerococcus groningensis sp. nov., Anaerococcus martiniensis sp. nov., and Anaerococcus cruorum sp. nov., isolated from human clinical specimens.</title>
        <authorList>
            <person name="Boiten K.E."/>
            <person name="Meijer J."/>
            <person name="van Wezel E.M."/>
            <person name="Veloo A.C.M."/>
        </authorList>
    </citation>
    <scope>NUCLEOTIDE SEQUENCE [LARGE SCALE GENOMIC DNA]</scope>
    <source>
        <strain evidence="2 3">ENR1039</strain>
    </source>
</reference>
<dbReference type="RefSeq" id="WP_394019151.1">
    <property type="nucleotide sequence ID" value="NZ_JBGMEH010000002.1"/>
</dbReference>
<proteinExistence type="predicted"/>
<keyword evidence="1" id="KW-1133">Transmembrane helix</keyword>
<dbReference type="Proteomes" id="UP001638015">
    <property type="component" value="Unassembled WGS sequence"/>
</dbReference>
<accession>A0ABW9MVB2</accession>
<evidence type="ECO:0000256" key="1">
    <source>
        <dbReference type="SAM" id="Phobius"/>
    </source>
</evidence>
<feature type="transmembrane region" description="Helical" evidence="1">
    <location>
        <begin position="37"/>
        <end position="54"/>
    </location>
</feature>
<keyword evidence="3" id="KW-1185">Reference proteome</keyword>
<feature type="transmembrane region" description="Helical" evidence="1">
    <location>
        <begin position="60"/>
        <end position="77"/>
    </location>
</feature>
<feature type="transmembrane region" description="Helical" evidence="1">
    <location>
        <begin position="12"/>
        <end position="30"/>
    </location>
</feature>
<dbReference type="EMBL" id="JBGMEH010000002">
    <property type="protein sequence ID" value="MFO3715731.1"/>
    <property type="molecule type" value="Genomic_DNA"/>
</dbReference>
<sequence>MKDWLKNDDRGNYSFFFISWMLLSYTNNTFFAKNRNVLFFMVPIFIVLAIDYYLKHPPKFPKYLIGTIIFALYFISVPKYTTEHAYKVIDKNYGSGFLLMPNSSEKVSSLNPFSEERYYYFINQNGKQYLFNARTGKVKETNFKTDSQGNIDINTAK</sequence>
<protein>
    <submittedName>
        <fullName evidence="2">Uncharacterized protein</fullName>
    </submittedName>
</protein>
<evidence type="ECO:0000313" key="2">
    <source>
        <dbReference type="EMBL" id="MFO3715731.1"/>
    </source>
</evidence>
<evidence type="ECO:0000313" key="3">
    <source>
        <dbReference type="Proteomes" id="UP001638015"/>
    </source>
</evidence>
<gene>
    <name evidence="2" type="ORF">ACCQ40_02870</name>
</gene>
<name>A0ABW9MVB2_9FIRM</name>